<comment type="similarity">
    <text evidence="1">Belongs to the phosducin family.</text>
</comment>
<evidence type="ECO:0000256" key="1">
    <source>
        <dbReference type="ARBA" id="ARBA00009686"/>
    </source>
</evidence>
<dbReference type="SUPFAM" id="SSF52833">
    <property type="entry name" value="Thioredoxin-like"/>
    <property type="match status" value="1"/>
</dbReference>
<dbReference type="Pfam" id="PF02114">
    <property type="entry name" value="Phosducin"/>
    <property type="match status" value="1"/>
</dbReference>
<dbReference type="Gene3D" id="3.40.30.10">
    <property type="entry name" value="Glutaredoxin"/>
    <property type="match status" value="1"/>
</dbReference>
<comment type="caution">
    <text evidence="4">The sequence shown here is derived from an EMBL/GenBank/DDBJ whole genome shotgun (WGS) entry which is preliminary data.</text>
</comment>
<dbReference type="CDD" id="cd02987">
    <property type="entry name" value="Phd_like_Phd"/>
    <property type="match status" value="1"/>
</dbReference>
<dbReference type="PANTHER" id="PTHR46052:SF1">
    <property type="entry name" value="PHOSDUCIN-LIKE PROTEIN"/>
    <property type="match status" value="1"/>
</dbReference>
<dbReference type="InterPro" id="IPR024253">
    <property type="entry name" value="Phosducin_thioredoxin-like_dom"/>
</dbReference>
<gene>
    <name evidence="4" type="ORF">NLU13_4645</name>
</gene>
<feature type="compositionally biased region" description="Basic and acidic residues" evidence="2">
    <location>
        <begin position="17"/>
        <end position="37"/>
    </location>
</feature>
<feature type="compositionally biased region" description="Low complexity" evidence="2">
    <location>
        <begin position="126"/>
        <end position="137"/>
    </location>
</feature>
<dbReference type="PANTHER" id="PTHR46052">
    <property type="entry name" value="PHOSDUCIN-LIKE PROTEIN"/>
    <property type="match status" value="1"/>
</dbReference>
<feature type="region of interest" description="Disordered" evidence="2">
    <location>
        <begin position="111"/>
        <end position="147"/>
    </location>
</feature>
<reference evidence="4" key="1">
    <citation type="submission" date="2022-10" db="EMBL/GenBank/DDBJ databases">
        <title>Determination and structural analysis of whole genome sequence of Sarocladium strictum F4-1.</title>
        <authorList>
            <person name="Hu L."/>
            <person name="Jiang Y."/>
        </authorList>
    </citation>
    <scope>NUCLEOTIDE SEQUENCE</scope>
    <source>
        <strain evidence="4">F4-1</strain>
    </source>
</reference>
<protein>
    <recommendedName>
        <fullName evidence="3">Phosducin domain-containing protein</fullName>
    </recommendedName>
</protein>
<sequence length="295" mass="33015">MSTAAQEEFNDLVAKNTHRETLHPEDRHDPDNHLHDDPTEEDVFRNAQIEAAMRSNTLTGPGVGPDIHLPPTSFDDGHSTGVKGVIADARSFEKARRSKWKSRMQTARRSIFGVDSVSRPQRTGTSNSNSSLSSSPSDGESAGTDEEAFLEEWRERRRKELEVDAARGVRNRRTSPSARMYGRFDEVDAMGYLDAIEKVGRETKVLVFVYDHECEVSSMVESALVPLVTEHPTIHFVKVHYDDIEFDPAAVPSLLAYHNQGDLFANMTGLIEMMPDEDSFGTTALTKILQQNRVL</sequence>
<dbReference type="InterPro" id="IPR036249">
    <property type="entry name" value="Thioredoxin-like_sf"/>
</dbReference>
<evidence type="ECO:0000259" key="3">
    <source>
        <dbReference type="Pfam" id="PF02114"/>
    </source>
</evidence>
<organism evidence="4 5">
    <name type="scientific">Sarocladium strictum</name>
    <name type="common">Black bundle disease fungus</name>
    <name type="synonym">Acremonium strictum</name>
    <dbReference type="NCBI Taxonomy" id="5046"/>
    <lineage>
        <taxon>Eukaryota</taxon>
        <taxon>Fungi</taxon>
        <taxon>Dikarya</taxon>
        <taxon>Ascomycota</taxon>
        <taxon>Pezizomycotina</taxon>
        <taxon>Sordariomycetes</taxon>
        <taxon>Hypocreomycetidae</taxon>
        <taxon>Hypocreales</taxon>
        <taxon>Sarocladiaceae</taxon>
        <taxon>Sarocladium</taxon>
    </lineage>
</organism>
<keyword evidence="5" id="KW-1185">Reference proteome</keyword>
<dbReference type="AlphaFoldDB" id="A0AA39GJK9"/>
<feature type="region of interest" description="Disordered" evidence="2">
    <location>
        <begin position="1"/>
        <end position="81"/>
    </location>
</feature>
<dbReference type="Proteomes" id="UP001175261">
    <property type="component" value="Unassembled WGS sequence"/>
</dbReference>
<evidence type="ECO:0000313" key="5">
    <source>
        <dbReference type="Proteomes" id="UP001175261"/>
    </source>
</evidence>
<dbReference type="InterPro" id="IPR051499">
    <property type="entry name" value="Phosducin-like_reg"/>
</dbReference>
<proteinExistence type="inferred from homology"/>
<feature type="domain" description="Phosducin" evidence="3">
    <location>
        <begin position="79"/>
        <end position="288"/>
    </location>
</feature>
<dbReference type="GO" id="GO:0008277">
    <property type="term" value="P:regulation of G protein-coupled receptor signaling pathway"/>
    <property type="evidence" value="ECO:0007669"/>
    <property type="project" value="InterPro"/>
</dbReference>
<dbReference type="InterPro" id="IPR001200">
    <property type="entry name" value="Phosducin"/>
</dbReference>
<accession>A0AA39GJK9</accession>
<evidence type="ECO:0000256" key="2">
    <source>
        <dbReference type="SAM" id="MobiDB-lite"/>
    </source>
</evidence>
<dbReference type="EMBL" id="JAPDFR010000003">
    <property type="protein sequence ID" value="KAK0388401.1"/>
    <property type="molecule type" value="Genomic_DNA"/>
</dbReference>
<name>A0AA39GJK9_SARSR</name>
<evidence type="ECO:0000313" key="4">
    <source>
        <dbReference type="EMBL" id="KAK0388401.1"/>
    </source>
</evidence>